<sequence>MTPLILLPGMMCDARLFRPQIEGMSQRHPLMTMPIGGYDRMELLARAVIAQAPPRFALAGLSMGGILAMEILRQVPERVAGMALMDTNPLAERPEVKERRAPQIAAAEAGNLHRVMRDEMKPNYLTDGPNRTAILDLCMAMAMDLGPGVFINQSKALRDRTDQTKTLRAFNGAALVLCGKDDALCPVERHELMHGLMPQSELVIIEGAGHLPTLEQPEKTTAALSRWLEQV</sequence>
<organism evidence="2 3">
    <name type="scientific">Lutimaribacter marinistellae</name>
    <dbReference type="NCBI Taxonomy" id="1820329"/>
    <lineage>
        <taxon>Bacteria</taxon>
        <taxon>Pseudomonadati</taxon>
        <taxon>Pseudomonadota</taxon>
        <taxon>Alphaproteobacteria</taxon>
        <taxon>Rhodobacterales</taxon>
        <taxon>Roseobacteraceae</taxon>
        <taxon>Lutimaribacter</taxon>
    </lineage>
</organism>
<protein>
    <submittedName>
        <fullName evidence="2">Alpha/beta fold hydrolase</fullName>
    </submittedName>
</protein>
<gene>
    <name evidence="2" type="ORF">ACFORG_10820</name>
</gene>
<evidence type="ECO:0000259" key="1">
    <source>
        <dbReference type="Pfam" id="PF12697"/>
    </source>
</evidence>
<evidence type="ECO:0000313" key="3">
    <source>
        <dbReference type="Proteomes" id="UP001595629"/>
    </source>
</evidence>
<dbReference type="GO" id="GO:0016787">
    <property type="term" value="F:hydrolase activity"/>
    <property type="evidence" value="ECO:0007669"/>
    <property type="project" value="UniProtKB-KW"/>
</dbReference>
<dbReference type="PANTHER" id="PTHR43194:SF2">
    <property type="entry name" value="PEROXISOMAL MEMBRANE PROTEIN LPX1"/>
    <property type="match status" value="1"/>
</dbReference>
<reference evidence="3" key="1">
    <citation type="journal article" date="2019" name="Int. J. Syst. Evol. Microbiol.">
        <title>The Global Catalogue of Microorganisms (GCM) 10K type strain sequencing project: providing services to taxonomists for standard genome sequencing and annotation.</title>
        <authorList>
            <consortium name="The Broad Institute Genomics Platform"/>
            <consortium name="The Broad Institute Genome Sequencing Center for Infectious Disease"/>
            <person name="Wu L."/>
            <person name="Ma J."/>
        </authorList>
    </citation>
    <scope>NUCLEOTIDE SEQUENCE [LARGE SCALE GENOMIC DNA]</scope>
    <source>
        <strain evidence="3">KCTC 42911</strain>
    </source>
</reference>
<accession>A0ABV7TGA2</accession>
<dbReference type="PANTHER" id="PTHR43194">
    <property type="entry name" value="HYDROLASE ALPHA/BETA FOLD FAMILY"/>
    <property type="match status" value="1"/>
</dbReference>
<dbReference type="Gene3D" id="3.40.50.1820">
    <property type="entry name" value="alpha/beta hydrolase"/>
    <property type="match status" value="1"/>
</dbReference>
<dbReference type="InterPro" id="IPR050228">
    <property type="entry name" value="Carboxylesterase_BioH"/>
</dbReference>
<proteinExistence type="predicted"/>
<dbReference type="EMBL" id="JBHRXI010000010">
    <property type="protein sequence ID" value="MFC3614253.1"/>
    <property type="molecule type" value="Genomic_DNA"/>
</dbReference>
<evidence type="ECO:0000313" key="2">
    <source>
        <dbReference type="EMBL" id="MFC3614253.1"/>
    </source>
</evidence>
<name>A0ABV7TGA2_9RHOB</name>
<keyword evidence="3" id="KW-1185">Reference proteome</keyword>
<dbReference type="RefSeq" id="WP_386735447.1">
    <property type="nucleotide sequence ID" value="NZ_JBHRXI010000010.1"/>
</dbReference>
<keyword evidence="2" id="KW-0378">Hydrolase</keyword>
<dbReference type="InterPro" id="IPR029058">
    <property type="entry name" value="AB_hydrolase_fold"/>
</dbReference>
<dbReference type="PRINTS" id="PR00111">
    <property type="entry name" value="ABHYDROLASE"/>
</dbReference>
<feature type="domain" description="AB hydrolase-1" evidence="1">
    <location>
        <begin position="37"/>
        <end position="221"/>
    </location>
</feature>
<dbReference type="InterPro" id="IPR000073">
    <property type="entry name" value="AB_hydrolase_1"/>
</dbReference>
<comment type="caution">
    <text evidence="2">The sequence shown here is derived from an EMBL/GenBank/DDBJ whole genome shotgun (WGS) entry which is preliminary data.</text>
</comment>
<dbReference type="Pfam" id="PF12697">
    <property type="entry name" value="Abhydrolase_6"/>
    <property type="match status" value="1"/>
</dbReference>
<dbReference type="SUPFAM" id="SSF53474">
    <property type="entry name" value="alpha/beta-Hydrolases"/>
    <property type="match status" value="1"/>
</dbReference>
<dbReference type="Proteomes" id="UP001595629">
    <property type="component" value="Unassembled WGS sequence"/>
</dbReference>